<sequence>MSESYSIAFVVSIFNLLPTFLLEIDKDFENMLRDVIDSIKVTNPMIRMHLQYQNIVIVVGKFSTTNTTTDNTIATNYLEKSESILRDRTLIYI</sequence>
<gene>
    <name evidence="2" type="ordered locus">Igag_1568</name>
</gene>
<evidence type="ECO:0000256" key="1">
    <source>
        <dbReference type="SAM" id="Phobius"/>
    </source>
</evidence>
<dbReference type="Proteomes" id="UP000001304">
    <property type="component" value="Chromosome"/>
</dbReference>
<evidence type="ECO:0000313" key="3">
    <source>
        <dbReference type="Proteomes" id="UP000001304"/>
    </source>
</evidence>
<protein>
    <submittedName>
        <fullName evidence="2">Uncharacterized protein</fullName>
    </submittedName>
</protein>
<reference evidence="2 3" key="1">
    <citation type="journal article" date="2010" name="Stand. Genomic Sci.">
        <title>Complete genome sequence of Ignisphaera aggregans type strain (AQ1.S1).</title>
        <authorList>
            <person name="Goker M."/>
            <person name="Held B."/>
            <person name="Lapidus A."/>
            <person name="Nolan M."/>
            <person name="Spring S."/>
            <person name="Yasawong M."/>
            <person name="Lucas S."/>
            <person name="Glavina Del Rio T."/>
            <person name="Tice H."/>
            <person name="Cheng J.F."/>
            <person name="Goodwin L."/>
            <person name="Tapia R."/>
            <person name="Pitluck S."/>
            <person name="Liolios K."/>
            <person name="Ivanova N."/>
            <person name="Mavromatis K."/>
            <person name="Mikhailova N."/>
            <person name="Pati A."/>
            <person name="Chen A."/>
            <person name="Palaniappan K."/>
            <person name="Brambilla E."/>
            <person name="Land M."/>
            <person name="Hauser L."/>
            <person name="Chang Y.J."/>
            <person name="Jeffries C.D."/>
            <person name="Brettin T."/>
            <person name="Detter J.C."/>
            <person name="Han C."/>
            <person name="Rohde M."/>
            <person name="Sikorski J."/>
            <person name="Woyke T."/>
            <person name="Bristow J."/>
            <person name="Eisen J.A."/>
            <person name="Markowitz V."/>
            <person name="Hugenholtz P."/>
            <person name="Kyrpides N.C."/>
            <person name="Klenk H.P."/>
        </authorList>
    </citation>
    <scope>NUCLEOTIDE SEQUENCE [LARGE SCALE GENOMIC DNA]</scope>
    <source>
        <strain evidence="3">DSM 17230 / JCM 13409 / AQ1.S1</strain>
    </source>
</reference>
<evidence type="ECO:0000313" key="2">
    <source>
        <dbReference type="EMBL" id="ADM28370.1"/>
    </source>
</evidence>
<keyword evidence="1" id="KW-1133">Transmembrane helix</keyword>
<keyword evidence="1" id="KW-0812">Transmembrane</keyword>
<keyword evidence="1" id="KW-0472">Membrane</keyword>
<name>E0SRB6_IGNAA</name>
<organism evidence="2 3">
    <name type="scientific">Ignisphaera aggregans (strain DSM 17230 / JCM 13409 / AQ1.S1)</name>
    <dbReference type="NCBI Taxonomy" id="583356"/>
    <lineage>
        <taxon>Archaea</taxon>
        <taxon>Thermoproteota</taxon>
        <taxon>Thermoprotei</taxon>
        <taxon>Desulfurococcales</taxon>
        <taxon>Desulfurococcaceae</taxon>
        <taxon>Ignisphaera</taxon>
    </lineage>
</organism>
<dbReference type="AlphaFoldDB" id="E0SRB6"/>
<dbReference type="KEGG" id="iag:Igag_1568"/>
<feature type="transmembrane region" description="Helical" evidence="1">
    <location>
        <begin position="6"/>
        <end position="24"/>
    </location>
</feature>
<keyword evidence="3" id="KW-1185">Reference proteome</keyword>
<proteinExistence type="predicted"/>
<dbReference type="BioCyc" id="IAGG583356:GHAH-1560-MONOMER"/>
<dbReference type="EMBL" id="CP002098">
    <property type="protein sequence ID" value="ADM28370.1"/>
    <property type="molecule type" value="Genomic_DNA"/>
</dbReference>
<dbReference type="HOGENOM" id="CLU_2392846_0_0_2"/>
<accession>E0SRB6</accession>